<dbReference type="CDD" id="cd16377">
    <property type="entry name" value="23S_rRNA_IVP_like"/>
    <property type="match status" value="1"/>
</dbReference>
<sequence length="116" mass="13474">MDEFSFKNLVVWQKAMDFADECLQITEAIKGHFRLCEQLESCSCSVPQNIAEGKGRFSNKDFVRFLHFARGSLFEAITVLNIFFRRGYIQKSKLDLLELKSMEILKMLNALITSKR</sequence>
<name>A0A521AKG3_SACCC</name>
<dbReference type="InterPro" id="IPR036583">
    <property type="entry name" value="23S_rRNA_IVS_sf"/>
</dbReference>
<proteinExistence type="predicted"/>
<accession>A0A521AKG3</accession>
<dbReference type="PANTHER" id="PTHR38471">
    <property type="entry name" value="FOUR HELIX BUNDLE PROTEIN"/>
    <property type="match status" value="1"/>
</dbReference>
<dbReference type="EMBL" id="FXTB01000001">
    <property type="protein sequence ID" value="SMO35287.1"/>
    <property type="molecule type" value="Genomic_DNA"/>
</dbReference>
<evidence type="ECO:0000313" key="1">
    <source>
        <dbReference type="EMBL" id="SMO35287.1"/>
    </source>
</evidence>
<dbReference type="Proteomes" id="UP000319040">
    <property type="component" value="Unassembled WGS sequence"/>
</dbReference>
<dbReference type="Gene3D" id="1.20.1440.60">
    <property type="entry name" value="23S rRNA-intervening sequence"/>
    <property type="match status" value="1"/>
</dbReference>
<dbReference type="NCBIfam" id="TIGR02436">
    <property type="entry name" value="four helix bundle protein"/>
    <property type="match status" value="1"/>
</dbReference>
<reference evidence="1 2" key="1">
    <citation type="submission" date="2017-05" db="EMBL/GenBank/DDBJ databases">
        <authorList>
            <person name="Varghese N."/>
            <person name="Submissions S."/>
        </authorList>
    </citation>
    <scope>NUCLEOTIDE SEQUENCE [LARGE SCALE GENOMIC DNA]</scope>
    <source>
        <strain evidence="1 2">DSM 27040</strain>
    </source>
</reference>
<dbReference type="PANTHER" id="PTHR38471:SF2">
    <property type="entry name" value="FOUR HELIX BUNDLE PROTEIN"/>
    <property type="match status" value="1"/>
</dbReference>
<keyword evidence="2" id="KW-1185">Reference proteome</keyword>
<evidence type="ECO:0000313" key="2">
    <source>
        <dbReference type="Proteomes" id="UP000319040"/>
    </source>
</evidence>
<organism evidence="1 2">
    <name type="scientific">Saccharicrinis carchari</name>
    <dbReference type="NCBI Taxonomy" id="1168039"/>
    <lineage>
        <taxon>Bacteria</taxon>
        <taxon>Pseudomonadati</taxon>
        <taxon>Bacteroidota</taxon>
        <taxon>Bacteroidia</taxon>
        <taxon>Marinilabiliales</taxon>
        <taxon>Marinilabiliaceae</taxon>
        <taxon>Saccharicrinis</taxon>
    </lineage>
</organism>
<gene>
    <name evidence="1" type="ORF">SAMN06265379_101205</name>
</gene>
<dbReference type="OrthoDB" id="9811959at2"/>
<dbReference type="SUPFAM" id="SSF158446">
    <property type="entry name" value="IVS-encoded protein-like"/>
    <property type="match status" value="1"/>
</dbReference>
<dbReference type="RefSeq" id="WP_142531613.1">
    <property type="nucleotide sequence ID" value="NZ_FXTB01000001.1"/>
</dbReference>
<dbReference type="AlphaFoldDB" id="A0A521AKG3"/>
<protein>
    <submittedName>
        <fullName evidence="1">Four helix bundle protein</fullName>
    </submittedName>
</protein>
<dbReference type="Pfam" id="PF05635">
    <property type="entry name" value="23S_rRNA_IVP"/>
    <property type="match status" value="1"/>
</dbReference>
<dbReference type="InterPro" id="IPR012657">
    <property type="entry name" value="23S_rRNA-intervening_sequence"/>
</dbReference>